<organism evidence="1 2">
    <name type="scientific">Micromonospora polyrhachis</name>
    <dbReference type="NCBI Taxonomy" id="1282883"/>
    <lineage>
        <taxon>Bacteria</taxon>
        <taxon>Bacillati</taxon>
        <taxon>Actinomycetota</taxon>
        <taxon>Actinomycetes</taxon>
        <taxon>Micromonosporales</taxon>
        <taxon>Micromonosporaceae</taxon>
        <taxon>Micromonospora</taxon>
    </lineage>
</organism>
<evidence type="ECO:0000313" key="1">
    <source>
        <dbReference type="EMBL" id="MBB4960448.1"/>
    </source>
</evidence>
<dbReference type="Proteomes" id="UP000578819">
    <property type="component" value="Unassembled WGS sequence"/>
</dbReference>
<dbReference type="RefSeq" id="WP_184536224.1">
    <property type="nucleotide sequence ID" value="NZ_JACHJW010000001.1"/>
</dbReference>
<accession>A0A7W7ST37</accession>
<keyword evidence="2" id="KW-1185">Reference proteome</keyword>
<gene>
    <name evidence="1" type="ORF">FHR38_004181</name>
</gene>
<sequence>MESRLGPGAREAMADLQARAARHQAAVRAQVERILAVPVVIGGGEVGAQLQQNITAANDSLGDMAAFFDTTATDTATAANAVNGLLETDRSAAAPLNIRV</sequence>
<protein>
    <submittedName>
        <fullName evidence="1">Uncharacterized protein</fullName>
    </submittedName>
</protein>
<proteinExistence type="predicted"/>
<evidence type="ECO:0000313" key="2">
    <source>
        <dbReference type="Proteomes" id="UP000578819"/>
    </source>
</evidence>
<comment type="caution">
    <text evidence="1">The sequence shown here is derived from an EMBL/GenBank/DDBJ whole genome shotgun (WGS) entry which is preliminary data.</text>
</comment>
<dbReference type="EMBL" id="JACHJW010000001">
    <property type="protein sequence ID" value="MBB4960448.1"/>
    <property type="molecule type" value="Genomic_DNA"/>
</dbReference>
<name>A0A7W7ST37_9ACTN</name>
<dbReference type="AlphaFoldDB" id="A0A7W7ST37"/>
<reference evidence="1 2" key="1">
    <citation type="submission" date="2020-08" db="EMBL/GenBank/DDBJ databases">
        <title>Sequencing the genomes of 1000 actinobacteria strains.</title>
        <authorList>
            <person name="Klenk H.-P."/>
        </authorList>
    </citation>
    <scope>NUCLEOTIDE SEQUENCE [LARGE SCALE GENOMIC DNA]</scope>
    <source>
        <strain evidence="1 2">DSM 45886</strain>
    </source>
</reference>